<evidence type="ECO:0000313" key="1">
    <source>
        <dbReference type="EMBL" id="CAA9360603.1"/>
    </source>
</evidence>
<protein>
    <submittedName>
        <fullName evidence="1">Uncharacterized protein</fullName>
    </submittedName>
</protein>
<name>A0A6J4MKE0_9HYPH</name>
<organism evidence="1">
    <name type="scientific">uncultured Microvirga sp</name>
    <dbReference type="NCBI Taxonomy" id="412392"/>
    <lineage>
        <taxon>Bacteria</taxon>
        <taxon>Pseudomonadati</taxon>
        <taxon>Pseudomonadota</taxon>
        <taxon>Alphaproteobacteria</taxon>
        <taxon>Hyphomicrobiales</taxon>
        <taxon>Methylobacteriaceae</taxon>
        <taxon>Microvirga</taxon>
        <taxon>environmental samples</taxon>
    </lineage>
</organism>
<dbReference type="EMBL" id="CADCUC010000628">
    <property type="protein sequence ID" value="CAA9360603.1"/>
    <property type="molecule type" value="Genomic_DNA"/>
</dbReference>
<dbReference type="AlphaFoldDB" id="A0A6J4MKE0"/>
<accession>A0A6J4MKE0</accession>
<gene>
    <name evidence="1" type="ORF">AVDCRST_MAG90-2992</name>
</gene>
<proteinExistence type="predicted"/>
<sequence>MQDRAPDPLQVPARVTLARSDQLAGRYRCAENLANDDVR</sequence>
<reference evidence="1" key="1">
    <citation type="submission" date="2020-02" db="EMBL/GenBank/DDBJ databases">
        <authorList>
            <person name="Meier V. D."/>
        </authorList>
    </citation>
    <scope>NUCLEOTIDE SEQUENCE</scope>
    <source>
        <strain evidence="1">AVDCRST_MAG90</strain>
    </source>
</reference>